<keyword evidence="4" id="KW-0560">Oxidoreductase</keyword>
<evidence type="ECO:0000256" key="4">
    <source>
        <dbReference type="ARBA" id="ARBA00023002"/>
    </source>
</evidence>
<keyword evidence="6" id="KW-1185">Reference proteome</keyword>
<organism evidence="5 6">
    <name type="scientific">Taxus chinensis</name>
    <name type="common">Chinese yew</name>
    <name type="synonym">Taxus wallichiana var. chinensis</name>
    <dbReference type="NCBI Taxonomy" id="29808"/>
    <lineage>
        <taxon>Eukaryota</taxon>
        <taxon>Viridiplantae</taxon>
        <taxon>Streptophyta</taxon>
        <taxon>Embryophyta</taxon>
        <taxon>Tracheophyta</taxon>
        <taxon>Spermatophyta</taxon>
        <taxon>Pinopsida</taxon>
        <taxon>Pinidae</taxon>
        <taxon>Conifers II</taxon>
        <taxon>Cupressales</taxon>
        <taxon>Taxaceae</taxon>
        <taxon>Taxus</taxon>
    </lineage>
</organism>
<gene>
    <name evidence="5" type="ORF">KI387_022566</name>
</gene>
<dbReference type="GO" id="GO:0050661">
    <property type="term" value="F:NADP binding"/>
    <property type="evidence" value="ECO:0007669"/>
    <property type="project" value="InterPro"/>
</dbReference>
<protein>
    <recommendedName>
        <fullName evidence="7">Flavin-containing monooxygenase</fullName>
    </recommendedName>
</protein>
<evidence type="ECO:0000313" key="6">
    <source>
        <dbReference type="Proteomes" id="UP000824469"/>
    </source>
</evidence>
<proteinExistence type="inferred from homology"/>
<dbReference type="AlphaFoldDB" id="A0AA38L5U4"/>
<comment type="similarity">
    <text evidence="1">Belongs to the FMO family.</text>
</comment>
<comment type="caution">
    <text evidence="5">The sequence shown here is derived from an EMBL/GenBank/DDBJ whole genome shotgun (WGS) entry which is preliminary data.</text>
</comment>
<dbReference type="Proteomes" id="UP000824469">
    <property type="component" value="Unassembled WGS sequence"/>
</dbReference>
<name>A0AA38L5U4_TAXCH</name>
<dbReference type="EMBL" id="JAHRHJ020000005">
    <property type="protein sequence ID" value="KAH9313939.1"/>
    <property type="molecule type" value="Genomic_DNA"/>
</dbReference>
<dbReference type="OMA" id="HISARSM"/>
<keyword evidence="2" id="KW-0285">Flavoprotein</keyword>
<dbReference type="SUPFAM" id="SSF51905">
    <property type="entry name" value="FAD/NAD(P)-binding domain"/>
    <property type="match status" value="2"/>
</dbReference>
<sequence length="293" mass="33095">MSLNASNDYQERDEPQKWKADHEKRIAWVVGGDFNMVEEEEDKVRGFPLSGKVVVVIGNSASGEDIARELAGVAKEVHISARSMKSQGSTVNLVDGPNKTFLHPLIESLNQDGAVNFQDGTSIVANSIIHCTGYSYHFPFLDTKGIVTVNDNCVGPLYEHVFPPLLAPSLSFIGIPWKIVPFQLCELQSKWVACTLSGKAIMPSENDMMEAVKDFYAHNEAVGRPKHYIHNIGHYQFEYCDWLADQCGCAHLDDWRKEIYEGTTRNKVKHPQTYRDEWEDQYWLEIALSSQSL</sequence>
<evidence type="ECO:0008006" key="7">
    <source>
        <dbReference type="Google" id="ProtNLM"/>
    </source>
</evidence>
<dbReference type="Gene3D" id="3.50.50.60">
    <property type="entry name" value="FAD/NAD(P)-binding domain"/>
    <property type="match status" value="2"/>
</dbReference>
<accession>A0AA38L5U4</accession>
<evidence type="ECO:0000256" key="1">
    <source>
        <dbReference type="ARBA" id="ARBA00009183"/>
    </source>
</evidence>
<keyword evidence="3" id="KW-0274">FAD</keyword>
<dbReference type="InterPro" id="IPR050346">
    <property type="entry name" value="FMO-like"/>
</dbReference>
<dbReference type="InterPro" id="IPR036188">
    <property type="entry name" value="FAD/NAD-bd_sf"/>
</dbReference>
<dbReference type="GO" id="GO:0004499">
    <property type="term" value="F:N,N-dimethylaniline monooxygenase activity"/>
    <property type="evidence" value="ECO:0007669"/>
    <property type="project" value="InterPro"/>
</dbReference>
<evidence type="ECO:0000256" key="2">
    <source>
        <dbReference type="ARBA" id="ARBA00022630"/>
    </source>
</evidence>
<feature type="non-terminal residue" evidence="5">
    <location>
        <position position="293"/>
    </location>
</feature>
<dbReference type="InterPro" id="IPR020946">
    <property type="entry name" value="Flavin_mOase-like"/>
</dbReference>
<dbReference type="PANTHER" id="PTHR23023">
    <property type="entry name" value="DIMETHYLANILINE MONOOXYGENASE"/>
    <property type="match status" value="1"/>
</dbReference>
<dbReference type="Pfam" id="PF00743">
    <property type="entry name" value="FMO-like"/>
    <property type="match status" value="1"/>
</dbReference>
<evidence type="ECO:0000256" key="3">
    <source>
        <dbReference type="ARBA" id="ARBA00022827"/>
    </source>
</evidence>
<reference evidence="5 6" key="1">
    <citation type="journal article" date="2021" name="Nat. Plants">
        <title>The Taxus genome provides insights into paclitaxel biosynthesis.</title>
        <authorList>
            <person name="Xiong X."/>
            <person name="Gou J."/>
            <person name="Liao Q."/>
            <person name="Li Y."/>
            <person name="Zhou Q."/>
            <person name="Bi G."/>
            <person name="Li C."/>
            <person name="Du R."/>
            <person name="Wang X."/>
            <person name="Sun T."/>
            <person name="Guo L."/>
            <person name="Liang H."/>
            <person name="Lu P."/>
            <person name="Wu Y."/>
            <person name="Zhang Z."/>
            <person name="Ro D.K."/>
            <person name="Shang Y."/>
            <person name="Huang S."/>
            <person name="Yan J."/>
        </authorList>
    </citation>
    <scope>NUCLEOTIDE SEQUENCE [LARGE SCALE GENOMIC DNA]</scope>
    <source>
        <strain evidence="5">Ta-2019</strain>
    </source>
</reference>
<evidence type="ECO:0000313" key="5">
    <source>
        <dbReference type="EMBL" id="KAH9313939.1"/>
    </source>
</evidence>
<dbReference type="GO" id="GO:0050660">
    <property type="term" value="F:flavin adenine dinucleotide binding"/>
    <property type="evidence" value="ECO:0007669"/>
    <property type="project" value="InterPro"/>
</dbReference>